<sequence>MSQEEYVIKVLINQSEGDKMSMNETDTGNATATLTFEKPTAEDGAAMWELVKNSTLDLNSSYKYIMMCEFFSETCVVAKENGKLVGFVTAFILPEKQDTVFVWQIGVDESQRGKGMGSRLLNALVERTKSADVKYLEATVTPSNAASQALFKKLARTHETDCEVSECFAEDLFPGEGHEAELTFRIGPFDK</sequence>
<comment type="pathway">
    <text evidence="2 9">Amine and polyamine biosynthesis; ectoine biosynthesis; L-ectoine from L-aspartate 4-semialdehyde: step 2/3.</text>
</comment>
<gene>
    <name evidence="9" type="primary">ectA</name>
    <name evidence="11" type="ORF">SAMN05192532_11020</name>
</gene>
<dbReference type="STRING" id="930128.SAMN05192532_11020"/>
<keyword evidence="6 9" id="KW-0808">Transferase</keyword>
<dbReference type="CDD" id="cd04301">
    <property type="entry name" value="NAT_SF"/>
    <property type="match status" value="1"/>
</dbReference>
<dbReference type="GO" id="GO:0033816">
    <property type="term" value="F:diaminobutyrate acetyltransferase activity"/>
    <property type="evidence" value="ECO:0007669"/>
    <property type="project" value="UniProtKB-EC"/>
</dbReference>
<dbReference type="Pfam" id="PF00583">
    <property type="entry name" value="Acetyltransf_1"/>
    <property type="match status" value="1"/>
</dbReference>
<reference evidence="11 12" key="1">
    <citation type="submission" date="2016-10" db="EMBL/GenBank/DDBJ databases">
        <authorList>
            <person name="de Groot N.N."/>
        </authorList>
    </citation>
    <scope>NUCLEOTIDE SEQUENCE [LARGE SCALE GENOMIC DNA]</scope>
    <source>
        <strain evidence="11 12">DSM 23995</strain>
    </source>
</reference>
<name>A0A1I2F9W6_9BACI</name>
<dbReference type="InterPro" id="IPR000182">
    <property type="entry name" value="GNAT_dom"/>
</dbReference>
<evidence type="ECO:0000256" key="9">
    <source>
        <dbReference type="RuleBase" id="RU365045"/>
    </source>
</evidence>
<comment type="similarity">
    <text evidence="3 9">Belongs to the acetyltransferase family. EctA subfamily.</text>
</comment>
<dbReference type="NCBIfam" id="TIGR02406">
    <property type="entry name" value="ectoine_EctA"/>
    <property type="match status" value="1"/>
</dbReference>
<dbReference type="Proteomes" id="UP000199516">
    <property type="component" value="Unassembled WGS sequence"/>
</dbReference>
<dbReference type="InterPro" id="IPR012772">
    <property type="entry name" value="Ectoine_EctA"/>
</dbReference>
<evidence type="ECO:0000256" key="5">
    <source>
        <dbReference type="ARBA" id="ARBA00017935"/>
    </source>
</evidence>
<comment type="catalytic activity">
    <reaction evidence="8 9">
        <text>L-2,4-diaminobutanoate + acetyl-CoA = (2S)-4-acetamido-2-aminobutanoate + CoA + H(+)</text>
        <dbReference type="Rhea" id="RHEA:16901"/>
        <dbReference type="ChEBI" id="CHEBI:15378"/>
        <dbReference type="ChEBI" id="CHEBI:57287"/>
        <dbReference type="ChEBI" id="CHEBI:57288"/>
        <dbReference type="ChEBI" id="CHEBI:58761"/>
        <dbReference type="ChEBI" id="CHEBI:58929"/>
        <dbReference type="EC" id="2.3.1.178"/>
    </reaction>
</comment>
<dbReference type="EC" id="2.3.1.178" evidence="4 9"/>
<keyword evidence="12" id="KW-1185">Reference proteome</keyword>
<dbReference type="EMBL" id="FONT01000010">
    <property type="protein sequence ID" value="SFF01995.1"/>
    <property type="molecule type" value="Genomic_DNA"/>
</dbReference>
<protein>
    <recommendedName>
        <fullName evidence="5 9">L-2,4-diaminobutyric acid acetyltransferase</fullName>
        <shortName evidence="9">DABA acetyltransferase</shortName>
        <ecNumber evidence="4 9">2.3.1.178</ecNumber>
    </recommendedName>
</protein>
<dbReference type="PANTHER" id="PTHR43072:SF23">
    <property type="entry name" value="UPF0039 PROTEIN C11D3.02C"/>
    <property type="match status" value="1"/>
</dbReference>
<evidence type="ECO:0000256" key="2">
    <source>
        <dbReference type="ARBA" id="ARBA00004978"/>
    </source>
</evidence>
<dbReference type="SUPFAM" id="SSF55729">
    <property type="entry name" value="Acyl-CoA N-acyltransferases (Nat)"/>
    <property type="match status" value="1"/>
</dbReference>
<dbReference type="PROSITE" id="PS51186">
    <property type="entry name" value="GNAT"/>
    <property type="match status" value="1"/>
</dbReference>
<proteinExistence type="inferred from homology"/>
<evidence type="ECO:0000256" key="3">
    <source>
        <dbReference type="ARBA" id="ARBA00010712"/>
    </source>
</evidence>
<evidence type="ECO:0000256" key="1">
    <source>
        <dbReference type="ARBA" id="ARBA00003741"/>
    </source>
</evidence>
<keyword evidence="7 9" id="KW-0012">Acyltransferase</keyword>
<evidence type="ECO:0000313" key="12">
    <source>
        <dbReference type="Proteomes" id="UP000199516"/>
    </source>
</evidence>
<dbReference type="UniPathway" id="UPA00067">
    <property type="reaction ID" value="UER00122"/>
</dbReference>
<dbReference type="AlphaFoldDB" id="A0A1I2F9W6"/>
<organism evidence="11 12">
    <name type="scientific">Alteribacillus iranensis</name>
    <dbReference type="NCBI Taxonomy" id="930128"/>
    <lineage>
        <taxon>Bacteria</taxon>
        <taxon>Bacillati</taxon>
        <taxon>Bacillota</taxon>
        <taxon>Bacilli</taxon>
        <taxon>Bacillales</taxon>
        <taxon>Bacillaceae</taxon>
        <taxon>Alteribacillus</taxon>
    </lineage>
</organism>
<accession>A0A1I2F9W6</accession>
<evidence type="ECO:0000256" key="6">
    <source>
        <dbReference type="ARBA" id="ARBA00022679"/>
    </source>
</evidence>
<evidence type="ECO:0000313" key="11">
    <source>
        <dbReference type="EMBL" id="SFF01995.1"/>
    </source>
</evidence>
<dbReference type="PANTHER" id="PTHR43072">
    <property type="entry name" value="N-ACETYLTRANSFERASE"/>
    <property type="match status" value="1"/>
</dbReference>
<evidence type="ECO:0000256" key="8">
    <source>
        <dbReference type="ARBA" id="ARBA00048924"/>
    </source>
</evidence>
<evidence type="ECO:0000256" key="7">
    <source>
        <dbReference type="ARBA" id="ARBA00023315"/>
    </source>
</evidence>
<evidence type="ECO:0000259" key="10">
    <source>
        <dbReference type="PROSITE" id="PS51186"/>
    </source>
</evidence>
<dbReference type="Gene3D" id="3.40.630.30">
    <property type="match status" value="1"/>
</dbReference>
<feature type="domain" description="N-acetyltransferase" evidence="10">
    <location>
        <begin position="34"/>
        <end position="187"/>
    </location>
</feature>
<evidence type="ECO:0000256" key="4">
    <source>
        <dbReference type="ARBA" id="ARBA00012355"/>
    </source>
</evidence>
<dbReference type="GO" id="GO:0019491">
    <property type="term" value="P:ectoine biosynthetic process"/>
    <property type="evidence" value="ECO:0007669"/>
    <property type="project" value="UniProtKB-UniPathway"/>
</dbReference>
<comment type="function">
    <text evidence="1 9">Catalyzes the acetylation of L-2,4-diaminobutyrate (DABA) to gamma-N-acetyl-alpha,gamma-diaminobutyric acid (ADABA) with acetyl coenzyme A.</text>
</comment>
<dbReference type="InterPro" id="IPR016181">
    <property type="entry name" value="Acyl_CoA_acyltransferase"/>
</dbReference>